<dbReference type="EMBL" id="CSBK01002610">
    <property type="protein sequence ID" value="CPA01005.1"/>
    <property type="molecule type" value="Genomic_DNA"/>
</dbReference>
<comment type="caution">
    <text evidence="2">The sequence shown here is derived from an EMBL/GenBank/DDBJ whole genome shotgun (WGS) entry which is preliminary data.</text>
</comment>
<feature type="region of interest" description="Disordered" evidence="1">
    <location>
        <begin position="1"/>
        <end position="42"/>
    </location>
</feature>
<protein>
    <submittedName>
        <fullName evidence="2">Uncharacterized protein</fullName>
    </submittedName>
</protein>
<feature type="region of interest" description="Disordered" evidence="1">
    <location>
        <begin position="72"/>
        <end position="91"/>
    </location>
</feature>
<gene>
    <name evidence="2" type="ORF">ERS007739_04311</name>
</gene>
<accession>A0A916PCR3</accession>
<evidence type="ECO:0000313" key="3">
    <source>
        <dbReference type="Proteomes" id="UP000039021"/>
    </source>
</evidence>
<evidence type="ECO:0000256" key="1">
    <source>
        <dbReference type="SAM" id="MobiDB-lite"/>
    </source>
</evidence>
<dbReference type="Proteomes" id="UP000039021">
    <property type="component" value="Unassembled WGS sequence"/>
</dbReference>
<organism evidence="2 3">
    <name type="scientific">Mycobacterium tuberculosis</name>
    <dbReference type="NCBI Taxonomy" id="1773"/>
    <lineage>
        <taxon>Bacteria</taxon>
        <taxon>Bacillati</taxon>
        <taxon>Actinomycetota</taxon>
        <taxon>Actinomycetes</taxon>
        <taxon>Mycobacteriales</taxon>
        <taxon>Mycobacteriaceae</taxon>
        <taxon>Mycobacterium</taxon>
        <taxon>Mycobacterium tuberculosis complex</taxon>
    </lineage>
</organism>
<sequence>MSNEHGSSAASTPSTNGPPATSTDVPAILGRPAGRAEVAANSGEPVRRFKACSMVSSCWFSWLITIANTKLSPSSGRAARASSAAERTVAQ</sequence>
<dbReference type="AlphaFoldDB" id="A0A916PCR3"/>
<feature type="compositionally biased region" description="Low complexity" evidence="1">
    <location>
        <begin position="72"/>
        <end position="85"/>
    </location>
</feature>
<proteinExistence type="predicted"/>
<evidence type="ECO:0000313" key="2">
    <source>
        <dbReference type="EMBL" id="CPA01005.1"/>
    </source>
</evidence>
<feature type="compositionally biased region" description="Polar residues" evidence="1">
    <location>
        <begin position="1"/>
        <end position="24"/>
    </location>
</feature>
<name>A0A916PCR3_MYCTX</name>
<reference evidence="3" key="1">
    <citation type="submission" date="2015-03" db="EMBL/GenBank/DDBJ databases">
        <authorList>
            <consortium name="Pathogen Informatics"/>
        </authorList>
    </citation>
    <scope>NUCLEOTIDE SEQUENCE [LARGE SCALE GENOMIC DNA]</scope>
    <source>
        <strain evidence="3">N09902308</strain>
    </source>
</reference>